<accession>A0A9P1IQ43</accession>
<protein>
    <recommendedName>
        <fullName evidence="8">Exportin-4</fullName>
    </recommendedName>
</protein>
<proteinExistence type="inferred from homology"/>
<dbReference type="InterPro" id="IPR044189">
    <property type="entry name" value="XPO4/7-like"/>
</dbReference>
<comment type="subcellular location">
    <subcellularLocation>
        <location evidence="2">Cytoplasm</location>
    </subcellularLocation>
    <subcellularLocation>
        <location evidence="1">Nucleus</location>
    </subcellularLocation>
</comment>
<gene>
    <name evidence="9" type="ORF">CAMP_LOCUS11333</name>
</gene>
<dbReference type="InterPro" id="IPR011989">
    <property type="entry name" value="ARM-like"/>
</dbReference>
<evidence type="ECO:0000256" key="2">
    <source>
        <dbReference type="ARBA" id="ARBA00004496"/>
    </source>
</evidence>
<comment type="similarity">
    <text evidence="3">Belongs to the exportin family.</text>
</comment>
<sequence length="832" mass="94028">MNCLIQLASLTGDCMPVSDQQKCIKYVSMYLSNLLELFQQGPSPTETNHFCMIINRLFLYRPLVSIMKQEAELRNRFFGFLKDYTIHLTGQAMQKAIGQAEHDDHASLVLLYDALVVLLRGRWRTSFENQEEADLIDNELIKWPTLMIINAFMVNVLASPQGNRPNSLDEDEGDETEDRILFNDLFTPLSSMICYSIPEYLEMMTINLRKSLNEFTQMATGASDSSRLPSWQEDQHWLMLILANSVVGEEVDGACHVAGDVYDNTHHLFQEGRSFCPQKKMQFLQICMENPTSDRAQFSQEIDPFIQLLGELLAWSAIEHEISTNPVSREMTSPELARSTFFALKRFLNAASSVTEYEKWNCYQGLPENGLPLIPDDEEFSKILVRFVVNKVLSVLLNYGGEERLCQDAIDCLLGLVESRAAAIATSPELFEYLKSLDISKLPNRANLMKALVLIGAAANDLDLQENMFKMILVPLSDQFMAACQLESSTAIDSQIVDYLQCFDGVAMGSQSHSAAVLFNFLYNIICQCVPLMRTRSHNEIVVSSILQLLFDVTTKVSIYIDNEEESNRLYATLLQIIDCYRADQMKRFSGMQIDDEDKASDLVLFIEILSNILSKDFLALGDANCSTGAKVVIASLEMLLTIMNEKMLQMPEVAIKFFRLILYLVEYSPEALTEVSDVLMSSLCECMKLGMTGQFGLEITSTSLESLTEIVFHFGGEKNKPRCTVNLAQQFRAMLPTVFETCLENTCETSIYSEACAALYSIIAFEKGFFDEYVGDLLSKKSNEAAKQVLQEAFTDLMKEPPIPGFRRGRIQFRAKMEVFLNKIQGLLSYC</sequence>
<keyword evidence="7" id="KW-0539">Nucleus</keyword>
<evidence type="ECO:0000313" key="9">
    <source>
        <dbReference type="EMBL" id="CAI5448696.1"/>
    </source>
</evidence>
<keyword evidence="10" id="KW-1185">Reference proteome</keyword>
<dbReference type="PANTHER" id="PTHR12596:SF1">
    <property type="entry name" value="EXPORTIN-4"/>
    <property type="match status" value="1"/>
</dbReference>
<evidence type="ECO:0000256" key="3">
    <source>
        <dbReference type="ARBA" id="ARBA00009466"/>
    </source>
</evidence>
<name>A0A9P1IQ43_9PELO</name>
<organism evidence="9 10">
    <name type="scientific">Caenorhabditis angaria</name>
    <dbReference type="NCBI Taxonomy" id="860376"/>
    <lineage>
        <taxon>Eukaryota</taxon>
        <taxon>Metazoa</taxon>
        <taxon>Ecdysozoa</taxon>
        <taxon>Nematoda</taxon>
        <taxon>Chromadorea</taxon>
        <taxon>Rhabditida</taxon>
        <taxon>Rhabditina</taxon>
        <taxon>Rhabditomorpha</taxon>
        <taxon>Rhabditoidea</taxon>
        <taxon>Rhabditidae</taxon>
        <taxon>Peloderinae</taxon>
        <taxon>Caenorhabditis</taxon>
    </lineage>
</organism>
<keyword evidence="5" id="KW-0963">Cytoplasm</keyword>
<evidence type="ECO:0000256" key="4">
    <source>
        <dbReference type="ARBA" id="ARBA00022448"/>
    </source>
</evidence>
<dbReference type="GO" id="GO:0005643">
    <property type="term" value="C:nuclear pore"/>
    <property type="evidence" value="ECO:0007669"/>
    <property type="project" value="TreeGrafter"/>
</dbReference>
<dbReference type="GO" id="GO:0006611">
    <property type="term" value="P:protein export from nucleus"/>
    <property type="evidence" value="ECO:0007669"/>
    <property type="project" value="TreeGrafter"/>
</dbReference>
<evidence type="ECO:0000256" key="6">
    <source>
        <dbReference type="ARBA" id="ARBA00022927"/>
    </source>
</evidence>
<evidence type="ECO:0000256" key="8">
    <source>
        <dbReference type="ARBA" id="ARBA00040444"/>
    </source>
</evidence>
<dbReference type="OrthoDB" id="5548448at2759"/>
<dbReference type="SUPFAM" id="SSF48371">
    <property type="entry name" value="ARM repeat"/>
    <property type="match status" value="1"/>
</dbReference>
<dbReference type="PANTHER" id="PTHR12596">
    <property type="entry name" value="EXPORTIN 4,7-RELATED"/>
    <property type="match status" value="1"/>
</dbReference>
<reference evidence="9" key="1">
    <citation type="submission" date="2022-11" db="EMBL/GenBank/DDBJ databases">
        <authorList>
            <person name="Kikuchi T."/>
        </authorList>
    </citation>
    <scope>NUCLEOTIDE SEQUENCE</scope>
    <source>
        <strain evidence="9">PS1010</strain>
    </source>
</reference>
<dbReference type="AlphaFoldDB" id="A0A9P1IQ43"/>
<dbReference type="InterPro" id="IPR016024">
    <property type="entry name" value="ARM-type_fold"/>
</dbReference>
<evidence type="ECO:0000256" key="7">
    <source>
        <dbReference type="ARBA" id="ARBA00023242"/>
    </source>
</evidence>
<dbReference type="Gene3D" id="1.25.10.10">
    <property type="entry name" value="Leucine-rich Repeat Variant"/>
    <property type="match status" value="1"/>
</dbReference>
<dbReference type="GO" id="GO:0005737">
    <property type="term" value="C:cytoplasm"/>
    <property type="evidence" value="ECO:0007669"/>
    <property type="project" value="UniProtKB-SubCell"/>
</dbReference>
<dbReference type="Proteomes" id="UP001152747">
    <property type="component" value="Unassembled WGS sequence"/>
</dbReference>
<dbReference type="EMBL" id="CANHGI010000004">
    <property type="protein sequence ID" value="CAI5448696.1"/>
    <property type="molecule type" value="Genomic_DNA"/>
</dbReference>
<evidence type="ECO:0000313" key="10">
    <source>
        <dbReference type="Proteomes" id="UP001152747"/>
    </source>
</evidence>
<comment type="caution">
    <text evidence="9">The sequence shown here is derived from an EMBL/GenBank/DDBJ whole genome shotgun (WGS) entry which is preliminary data.</text>
</comment>
<evidence type="ECO:0000256" key="5">
    <source>
        <dbReference type="ARBA" id="ARBA00022490"/>
    </source>
</evidence>
<keyword evidence="4" id="KW-0813">Transport</keyword>
<dbReference type="GO" id="GO:0005049">
    <property type="term" value="F:nuclear export signal receptor activity"/>
    <property type="evidence" value="ECO:0007669"/>
    <property type="project" value="InterPro"/>
</dbReference>
<evidence type="ECO:0000256" key="1">
    <source>
        <dbReference type="ARBA" id="ARBA00004123"/>
    </source>
</evidence>
<keyword evidence="6" id="KW-0653">Protein transport</keyword>